<keyword evidence="4" id="KW-0274">FAD</keyword>
<keyword evidence="5" id="KW-0560">Oxidoreductase</keyword>
<comment type="similarity">
    <text evidence="2">Belongs to the MSOX/MTOX family.</text>
</comment>
<evidence type="ECO:0000313" key="9">
    <source>
        <dbReference type="Proteomes" id="UP000738349"/>
    </source>
</evidence>
<evidence type="ECO:0000256" key="2">
    <source>
        <dbReference type="ARBA" id="ARBA00010989"/>
    </source>
</evidence>
<dbReference type="Proteomes" id="UP000738349">
    <property type="component" value="Unassembled WGS sequence"/>
</dbReference>
<comment type="cofactor">
    <cofactor evidence="1">
        <name>FAD</name>
        <dbReference type="ChEBI" id="CHEBI:57692"/>
    </cofactor>
</comment>
<comment type="caution">
    <text evidence="8">The sequence shown here is derived from an EMBL/GenBank/DDBJ whole genome shotgun (WGS) entry which is preliminary data.</text>
</comment>
<dbReference type="PANTHER" id="PTHR10961:SF26">
    <property type="entry name" value="L-SACCHAROPINE OXIDASE"/>
    <property type="match status" value="1"/>
</dbReference>
<dbReference type="Pfam" id="PF01266">
    <property type="entry name" value="DAO"/>
    <property type="match status" value="1"/>
</dbReference>
<sequence>MLRSLPSRSQPQTIATTVAPKNEAVLIVGGGTFGFSTALELSEPQFTDITVLDSGSELPSPLSAGCDLNKIVRVEYDDDFYTSLALDAVAEWKTPFFAPFYEQSGLINATLSGGDEKDHKTLRRHLDSVANRPGIPPGSISCFESGDDIRATAPQLTGSMEGWSGHMNRFGGFARAGKAMAAVHAQCRKNSVKFVLGADEGQAETLIFDGARCIGARTRCGRVHRARRTIVALGAHVARLVPSIAPQITAKAWSVAHLHLSPAQADSMMGTPVVNCRDLGFFFEPDPDTGLLKLCAHRAGLTNYGRGETSVPPSSSSGLAPAGRIPREDNDKLVSLIKAAMPQFSSIPLTRRFICWCGDTTDSNFIIDFVPGTEDQSLLVFSGDSGHAFKMFPIAGRWAREVLEQGEQKLDRWKWKGTPDGRPEDVSWRSGSLEELVDVKEWVGDEDDLADGLSRHVGKSGL</sequence>
<gene>
    <name evidence="8" type="ORF">EDB81DRAFT_249006</name>
</gene>
<protein>
    <submittedName>
        <fullName evidence="8">FAD dependent oxidoreductase</fullName>
    </submittedName>
</protein>
<evidence type="ECO:0000259" key="7">
    <source>
        <dbReference type="Pfam" id="PF01266"/>
    </source>
</evidence>
<dbReference type="Gene3D" id="3.30.9.10">
    <property type="entry name" value="D-Amino Acid Oxidase, subunit A, domain 2"/>
    <property type="match status" value="1"/>
</dbReference>
<dbReference type="GO" id="GO:0050660">
    <property type="term" value="F:flavin adenine dinucleotide binding"/>
    <property type="evidence" value="ECO:0007669"/>
    <property type="project" value="InterPro"/>
</dbReference>
<dbReference type="PANTHER" id="PTHR10961">
    <property type="entry name" value="PEROXISOMAL SARCOSINE OXIDASE"/>
    <property type="match status" value="1"/>
</dbReference>
<dbReference type="AlphaFoldDB" id="A0A9P9JJI4"/>
<evidence type="ECO:0000256" key="5">
    <source>
        <dbReference type="ARBA" id="ARBA00023002"/>
    </source>
</evidence>
<dbReference type="EMBL" id="JAGMUV010000003">
    <property type="protein sequence ID" value="KAH7165219.1"/>
    <property type="molecule type" value="Genomic_DNA"/>
</dbReference>
<dbReference type="InterPro" id="IPR045170">
    <property type="entry name" value="MTOX"/>
</dbReference>
<dbReference type="InterPro" id="IPR006076">
    <property type="entry name" value="FAD-dep_OxRdtase"/>
</dbReference>
<dbReference type="GO" id="GO:0051698">
    <property type="term" value="F:saccharopine oxidase activity"/>
    <property type="evidence" value="ECO:0007669"/>
    <property type="project" value="TreeGrafter"/>
</dbReference>
<keyword evidence="3" id="KW-0285">Flavoprotein</keyword>
<evidence type="ECO:0000313" key="8">
    <source>
        <dbReference type="EMBL" id="KAH7165219.1"/>
    </source>
</evidence>
<evidence type="ECO:0000256" key="4">
    <source>
        <dbReference type="ARBA" id="ARBA00022827"/>
    </source>
</evidence>
<dbReference type="OrthoDB" id="2219495at2759"/>
<keyword evidence="9" id="KW-1185">Reference proteome</keyword>
<evidence type="ECO:0000256" key="1">
    <source>
        <dbReference type="ARBA" id="ARBA00001974"/>
    </source>
</evidence>
<feature type="domain" description="FAD dependent oxidoreductase" evidence="7">
    <location>
        <begin position="25"/>
        <end position="400"/>
    </location>
</feature>
<dbReference type="Gene3D" id="3.50.50.60">
    <property type="entry name" value="FAD/NAD(P)-binding domain"/>
    <property type="match status" value="1"/>
</dbReference>
<accession>A0A9P9JJI4</accession>
<dbReference type="GO" id="GO:0008115">
    <property type="term" value="F:sarcosine oxidase activity"/>
    <property type="evidence" value="ECO:0007669"/>
    <property type="project" value="TreeGrafter"/>
</dbReference>
<dbReference type="InterPro" id="IPR036188">
    <property type="entry name" value="FAD/NAD-bd_sf"/>
</dbReference>
<organism evidence="8 9">
    <name type="scientific">Dactylonectria macrodidyma</name>
    <dbReference type="NCBI Taxonomy" id="307937"/>
    <lineage>
        <taxon>Eukaryota</taxon>
        <taxon>Fungi</taxon>
        <taxon>Dikarya</taxon>
        <taxon>Ascomycota</taxon>
        <taxon>Pezizomycotina</taxon>
        <taxon>Sordariomycetes</taxon>
        <taxon>Hypocreomycetidae</taxon>
        <taxon>Hypocreales</taxon>
        <taxon>Nectriaceae</taxon>
        <taxon>Dactylonectria</taxon>
    </lineage>
</organism>
<name>A0A9P9JJI4_9HYPO</name>
<feature type="region of interest" description="Disordered" evidence="6">
    <location>
        <begin position="306"/>
        <end position="326"/>
    </location>
</feature>
<evidence type="ECO:0000256" key="3">
    <source>
        <dbReference type="ARBA" id="ARBA00022630"/>
    </source>
</evidence>
<proteinExistence type="inferred from homology"/>
<reference evidence="8" key="1">
    <citation type="journal article" date="2021" name="Nat. Commun.">
        <title>Genetic determinants of endophytism in the Arabidopsis root mycobiome.</title>
        <authorList>
            <person name="Mesny F."/>
            <person name="Miyauchi S."/>
            <person name="Thiergart T."/>
            <person name="Pickel B."/>
            <person name="Atanasova L."/>
            <person name="Karlsson M."/>
            <person name="Huettel B."/>
            <person name="Barry K.W."/>
            <person name="Haridas S."/>
            <person name="Chen C."/>
            <person name="Bauer D."/>
            <person name="Andreopoulos W."/>
            <person name="Pangilinan J."/>
            <person name="LaButti K."/>
            <person name="Riley R."/>
            <person name="Lipzen A."/>
            <person name="Clum A."/>
            <person name="Drula E."/>
            <person name="Henrissat B."/>
            <person name="Kohler A."/>
            <person name="Grigoriev I.V."/>
            <person name="Martin F.M."/>
            <person name="Hacquard S."/>
        </authorList>
    </citation>
    <scope>NUCLEOTIDE SEQUENCE</scope>
    <source>
        <strain evidence="8">MPI-CAGE-AT-0147</strain>
    </source>
</reference>
<evidence type="ECO:0000256" key="6">
    <source>
        <dbReference type="SAM" id="MobiDB-lite"/>
    </source>
</evidence>
<dbReference type="SUPFAM" id="SSF51905">
    <property type="entry name" value="FAD/NAD(P)-binding domain"/>
    <property type="match status" value="1"/>
</dbReference>